<dbReference type="PANTHER" id="PTHR38409:SF1">
    <property type="entry name" value="MITOCHONDRIAL ADAPTER PROTEIN MCP1"/>
    <property type="match status" value="1"/>
</dbReference>
<dbReference type="RefSeq" id="XP_035346322.1">
    <property type="nucleotide sequence ID" value="XM_035490429.1"/>
</dbReference>
<dbReference type="Pfam" id="PF07950">
    <property type="entry name" value="MCP1_TM"/>
    <property type="match status" value="2"/>
</dbReference>
<evidence type="ECO:0000313" key="6">
    <source>
        <dbReference type="Proteomes" id="UP000509510"/>
    </source>
</evidence>
<proteinExistence type="predicted"/>
<feature type="domain" description="Mitochondrial adapter protein MCP1 transmembrane" evidence="4">
    <location>
        <begin position="185"/>
        <end position="249"/>
    </location>
</feature>
<dbReference type="OrthoDB" id="10259513at2759"/>
<feature type="signal peptide" evidence="3">
    <location>
        <begin position="1"/>
        <end position="19"/>
    </location>
</feature>
<dbReference type="AlphaFoldDB" id="A0A7H8R3F4"/>
<evidence type="ECO:0000256" key="2">
    <source>
        <dbReference type="SAM" id="Phobius"/>
    </source>
</evidence>
<organism evidence="5 6">
    <name type="scientific">Talaromyces rugulosus</name>
    <name type="common">Penicillium rugulosum</name>
    <dbReference type="NCBI Taxonomy" id="121627"/>
    <lineage>
        <taxon>Eukaryota</taxon>
        <taxon>Fungi</taxon>
        <taxon>Dikarya</taxon>
        <taxon>Ascomycota</taxon>
        <taxon>Pezizomycotina</taxon>
        <taxon>Eurotiomycetes</taxon>
        <taxon>Eurotiomycetidae</taxon>
        <taxon>Eurotiales</taxon>
        <taxon>Trichocomaceae</taxon>
        <taxon>Talaromyces</taxon>
        <taxon>Talaromyces sect. Islandici</taxon>
    </lineage>
</organism>
<name>A0A7H8R3F4_TALRU</name>
<accession>A0A7H8R3F4</accession>
<feature type="transmembrane region" description="Helical" evidence="2">
    <location>
        <begin position="324"/>
        <end position="347"/>
    </location>
</feature>
<evidence type="ECO:0000256" key="3">
    <source>
        <dbReference type="SAM" id="SignalP"/>
    </source>
</evidence>
<gene>
    <name evidence="5" type="ORF">TRUGW13939_07288</name>
</gene>
<dbReference type="InterPro" id="IPR034804">
    <property type="entry name" value="SQR/QFR_C/D"/>
</dbReference>
<dbReference type="InterPro" id="IPR012472">
    <property type="entry name" value="MCP1_TM"/>
</dbReference>
<protein>
    <recommendedName>
        <fullName evidence="4">Mitochondrial adapter protein MCP1 transmembrane domain-containing protein</fullName>
    </recommendedName>
</protein>
<feature type="chain" id="PRO_5028931842" description="Mitochondrial adapter protein MCP1 transmembrane domain-containing protein" evidence="3">
    <location>
        <begin position="20"/>
        <end position="429"/>
    </location>
</feature>
<reference evidence="6" key="1">
    <citation type="submission" date="2020-06" db="EMBL/GenBank/DDBJ databases">
        <title>A chromosome-scale genome assembly of Talaromyces rugulosus W13939.</title>
        <authorList>
            <person name="Wang B."/>
            <person name="Guo L."/>
            <person name="Ye K."/>
            <person name="Wang L."/>
        </authorList>
    </citation>
    <scope>NUCLEOTIDE SEQUENCE [LARGE SCALE GENOMIC DNA]</scope>
    <source>
        <strain evidence="6">W13939</strain>
    </source>
</reference>
<sequence length="429" mass="47026">MKTSVLLALLASCLTLSASMPTPKHFEADPLLHIGGNEESSYSPVKEKRLDSMAGPMLQIDSKQGKINSQRKPCHATPFAPSPLNKPNRIAQSSGTMVRPRGDSSLSGVDTIETRSILSMRELDPSPVDDYPPDVENGEYFPDLHNTAATPEIRSVGISRLGLKGHNWDYWLSAIQRYSTYPPTVFFALHAANTSLIPLVSRSVPSSEDFLLLTRPIYQSPSLEPLMVALPIFAHIVSGISLRSIRARRRARLYGAESHSQRYMIKSWPMPSLQAKLGYAMVPLLALHVGVNRAVPLQVDGGSSSVGLGYVAHGFARSPFFWNLFYFLFVATSVWHLVGGLATWMGIRVTTARTERGQSHKTGILGETRHEQQKQRKNKWLVHGIAALAAAVWLAGGLGVVGRGGIGSGWEAKNWDQLYKSVPVVGAWL</sequence>
<keyword evidence="6" id="KW-1185">Reference proteome</keyword>
<dbReference type="GO" id="GO:0007005">
    <property type="term" value="P:mitochondrion organization"/>
    <property type="evidence" value="ECO:0007669"/>
    <property type="project" value="TreeGrafter"/>
</dbReference>
<feature type="region of interest" description="Disordered" evidence="1">
    <location>
        <begin position="65"/>
        <end position="108"/>
    </location>
</feature>
<dbReference type="InterPro" id="IPR039960">
    <property type="entry name" value="MCP1"/>
</dbReference>
<dbReference type="GO" id="GO:0005741">
    <property type="term" value="C:mitochondrial outer membrane"/>
    <property type="evidence" value="ECO:0007669"/>
    <property type="project" value="TreeGrafter"/>
</dbReference>
<evidence type="ECO:0000256" key="1">
    <source>
        <dbReference type="SAM" id="MobiDB-lite"/>
    </source>
</evidence>
<keyword evidence="2" id="KW-0812">Transmembrane</keyword>
<dbReference type="GeneID" id="55994781"/>
<feature type="transmembrane region" description="Helical" evidence="2">
    <location>
        <begin position="380"/>
        <end position="401"/>
    </location>
</feature>
<keyword evidence="2" id="KW-1133">Transmembrane helix</keyword>
<keyword evidence="2" id="KW-0472">Membrane</keyword>
<dbReference type="SUPFAM" id="SSF81343">
    <property type="entry name" value="Fumarate reductase respiratory complex transmembrane subunits"/>
    <property type="match status" value="1"/>
</dbReference>
<dbReference type="GO" id="GO:0055088">
    <property type="term" value="P:lipid homeostasis"/>
    <property type="evidence" value="ECO:0007669"/>
    <property type="project" value="InterPro"/>
</dbReference>
<evidence type="ECO:0000259" key="4">
    <source>
        <dbReference type="Pfam" id="PF07950"/>
    </source>
</evidence>
<dbReference type="PANTHER" id="PTHR38409">
    <property type="entry name" value="MDM10-COMPLEMENTING PROTEIN 1"/>
    <property type="match status" value="1"/>
</dbReference>
<dbReference type="KEGG" id="trg:TRUGW13939_07288"/>
<feature type="domain" description="Mitochondrial adapter protein MCP1 transmembrane" evidence="4">
    <location>
        <begin position="283"/>
        <end position="405"/>
    </location>
</feature>
<dbReference type="EMBL" id="CP055901">
    <property type="protein sequence ID" value="QKX60145.1"/>
    <property type="molecule type" value="Genomic_DNA"/>
</dbReference>
<evidence type="ECO:0000313" key="5">
    <source>
        <dbReference type="EMBL" id="QKX60145.1"/>
    </source>
</evidence>
<keyword evidence="3" id="KW-0732">Signal</keyword>
<dbReference type="Proteomes" id="UP000509510">
    <property type="component" value="Chromosome IV"/>
</dbReference>